<evidence type="ECO:0000313" key="2">
    <source>
        <dbReference type="EMBL" id="GJT25745.1"/>
    </source>
</evidence>
<gene>
    <name evidence="2" type="ORF">Tco_0895682</name>
</gene>
<proteinExistence type="predicted"/>
<evidence type="ECO:0000313" key="3">
    <source>
        <dbReference type="Proteomes" id="UP001151760"/>
    </source>
</evidence>
<protein>
    <recommendedName>
        <fullName evidence="4">Secreted protein</fullName>
    </recommendedName>
</protein>
<reference evidence="2" key="1">
    <citation type="journal article" date="2022" name="Int. J. Mol. Sci.">
        <title>Draft Genome of Tanacetum Coccineum: Genomic Comparison of Closely Related Tanacetum-Family Plants.</title>
        <authorList>
            <person name="Yamashiro T."/>
            <person name="Shiraishi A."/>
            <person name="Nakayama K."/>
            <person name="Satake H."/>
        </authorList>
    </citation>
    <scope>NUCLEOTIDE SEQUENCE</scope>
</reference>
<comment type="caution">
    <text evidence="2">The sequence shown here is derived from an EMBL/GenBank/DDBJ whole genome shotgun (WGS) entry which is preliminary data.</text>
</comment>
<sequence length="140" mass="15212">MLAPKSANALLAVVVLIVQGRMKLPGSFSLGDVLSNHLLATPTRVRGNIRKRAESFVLNRLETSITFPISLIAFSAKLPEKVVLRNSLKNHPLISNVASSGLLILLQVLLRLRVRYCSSVRVLMSISLTSSDSDSDDSDS</sequence>
<evidence type="ECO:0000256" key="1">
    <source>
        <dbReference type="SAM" id="SignalP"/>
    </source>
</evidence>
<keyword evidence="3" id="KW-1185">Reference proteome</keyword>
<feature type="signal peptide" evidence="1">
    <location>
        <begin position="1"/>
        <end position="20"/>
    </location>
</feature>
<name>A0ABQ5CFN2_9ASTR</name>
<accession>A0ABQ5CFN2</accession>
<organism evidence="2 3">
    <name type="scientific">Tanacetum coccineum</name>
    <dbReference type="NCBI Taxonomy" id="301880"/>
    <lineage>
        <taxon>Eukaryota</taxon>
        <taxon>Viridiplantae</taxon>
        <taxon>Streptophyta</taxon>
        <taxon>Embryophyta</taxon>
        <taxon>Tracheophyta</taxon>
        <taxon>Spermatophyta</taxon>
        <taxon>Magnoliopsida</taxon>
        <taxon>eudicotyledons</taxon>
        <taxon>Gunneridae</taxon>
        <taxon>Pentapetalae</taxon>
        <taxon>asterids</taxon>
        <taxon>campanulids</taxon>
        <taxon>Asterales</taxon>
        <taxon>Asteraceae</taxon>
        <taxon>Asteroideae</taxon>
        <taxon>Anthemideae</taxon>
        <taxon>Anthemidinae</taxon>
        <taxon>Tanacetum</taxon>
    </lineage>
</organism>
<dbReference type="Proteomes" id="UP001151760">
    <property type="component" value="Unassembled WGS sequence"/>
</dbReference>
<feature type="chain" id="PRO_5046537226" description="Secreted protein" evidence="1">
    <location>
        <begin position="21"/>
        <end position="140"/>
    </location>
</feature>
<reference evidence="2" key="2">
    <citation type="submission" date="2022-01" db="EMBL/GenBank/DDBJ databases">
        <authorList>
            <person name="Yamashiro T."/>
            <person name="Shiraishi A."/>
            <person name="Satake H."/>
            <person name="Nakayama K."/>
        </authorList>
    </citation>
    <scope>NUCLEOTIDE SEQUENCE</scope>
</reference>
<keyword evidence="1" id="KW-0732">Signal</keyword>
<evidence type="ECO:0008006" key="4">
    <source>
        <dbReference type="Google" id="ProtNLM"/>
    </source>
</evidence>
<dbReference type="EMBL" id="BQNB010014236">
    <property type="protein sequence ID" value="GJT25745.1"/>
    <property type="molecule type" value="Genomic_DNA"/>
</dbReference>